<sequence length="207" mass="23616">GKGEVIENDPVITRKEVKHHLVTLCRSSDPRRLGKGLIENEQVLDRLCKMRLELGVLPLPPMRASLHWGTVASEHHEIETRCSGGYRMIRQPLRQAGSSAACNFLVICNWVGKRLILGKEENKKLSWLQLSANFWLLSNAKSSRIQEFIYWCQQESTDPNKGARTWTAVLARDQQEARETMLLSHHRSSCCKPFLGTRLLLRFLGAD</sequence>
<organism evidence="1 2">
    <name type="scientific">Chloebia gouldiae</name>
    <name type="common">Gouldian finch</name>
    <name type="synonym">Erythrura gouldiae</name>
    <dbReference type="NCBI Taxonomy" id="44316"/>
    <lineage>
        <taxon>Eukaryota</taxon>
        <taxon>Metazoa</taxon>
        <taxon>Chordata</taxon>
        <taxon>Craniata</taxon>
        <taxon>Vertebrata</taxon>
        <taxon>Euteleostomi</taxon>
        <taxon>Archelosauria</taxon>
        <taxon>Archosauria</taxon>
        <taxon>Dinosauria</taxon>
        <taxon>Saurischia</taxon>
        <taxon>Theropoda</taxon>
        <taxon>Coelurosauria</taxon>
        <taxon>Aves</taxon>
        <taxon>Neognathae</taxon>
        <taxon>Neoaves</taxon>
        <taxon>Telluraves</taxon>
        <taxon>Australaves</taxon>
        <taxon>Passeriformes</taxon>
        <taxon>Passeroidea</taxon>
        <taxon>Passeridae</taxon>
        <taxon>Chloebia</taxon>
    </lineage>
</organism>
<dbReference type="AlphaFoldDB" id="A0A3L8SXS3"/>
<protein>
    <submittedName>
        <fullName evidence="1">Uncharacterized protein</fullName>
    </submittedName>
</protein>
<accession>A0A3L8SXS3</accession>
<dbReference type="Proteomes" id="UP000276834">
    <property type="component" value="Unassembled WGS sequence"/>
</dbReference>
<name>A0A3L8SXS3_CHLGU</name>
<evidence type="ECO:0000313" key="1">
    <source>
        <dbReference type="EMBL" id="RLW10360.1"/>
    </source>
</evidence>
<feature type="non-terminal residue" evidence="1">
    <location>
        <position position="1"/>
    </location>
</feature>
<evidence type="ECO:0000313" key="2">
    <source>
        <dbReference type="Proteomes" id="UP000276834"/>
    </source>
</evidence>
<reference evidence="1 2" key="1">
    <citation type="journal article" date="2018" name="Proc. R. Soc. B">
        <title>A non-coding region near Follistatin controls head colour polymorphism in the Gouldian finch.</title>
        <authorList>
            <person name="Toomey M.B."/>
            <person name="Marques C.I."/>
            <person name="Andrade P."/>
            <person name="Araujo P.M."/>
            <person name="Sabatino S."/>
            <person name="Gazda M.A."/>
            <person name="Afonso S."/>
            <person name="Lopes R.J."/>
            <person name="Corbo J.C."/>
            <person name="Carneiro M."/>
        </authorList>
    </citation>
    <scope>NUCLEOTIDE SEQUENCE [LARGE SCALE GENOMIC DNA]</scope>
    <source>
        <strain evidence="1">Red01</strain>
        <tissue evidence="1">Muscle</tissue>
    </source>
</reference>
<comment type="caution">
    <text evidence="1">The sequence shown here is derived from an EMBL/GenBank/DDBJ whole genome shotgun (WGS) entry which is preliminary data.</text>
</comment>
<dbReference type="EMBL" id="QUSF01000004">
    <property type="protein sequence ID" value="RLW10360.1"/>
    <property type="molecule type" value="Genomic_DNA"/>
</dbReference>
<gene>
    <name evidence="1" type="ORF">DV515_00002077</name>
</gene>
<keyword evidence="2" id="KW-1185">Reference proteome</keyword>
<proteinExistence type="predicted"/>